<keyword evidence="4" id="KW-1185">Reference proteome</keyword>
<dbReference type="Pfam" id="PF05170">
    <property type="entry name" value="AsmA"/>
    <property type="match status" value="2"/>
</dbReference>
<keyword evidence="1" id="KW-0175">Coiled coil</keyword>
<dbReference type="InterPro" id="IPR007844">
    <property type="entry name" value="AsmA"/>
</dbReference>
<organism evidence="3 4">
    <name type="scientific">Jannaschia seosinensis</name>
    <dbReference type="NCBI Taxonomy" id="313367"/>
    <lineage>
        <taxon>Bacteria</taxon>
        <taxon>Pseudomonadati</taxon>
        <taxon>Pseudomonadota</taxon>
        <taxon>Alphaproteobacteria</taxon>
        <taxon>Rhodobacterales</taxon>
        <taxon>Roseobacteraceae</taxon>
        <taxon>Jannaschia</taxon>
    </lineage>
</organism>
<feature type="domain" description="AsmA" evidence="2">
    <location>
        <begin position="4"/>
        <end position="196"/>
    </location>
</feature>
<dbReference type="Proteomes" id="UP000049455">
    <property type="component" value="Unassembled WGS sequence"/>
</dbReference>
<dbReference type="PANTHER" id="PTHR30441:SF4">
    <property type="entry name" value="PROTEIN ASMA"/>
    <property type="match status" value="1"/>
</dbReference>
<feature type="domain" description="AsmA" evidence="2">
    <location>
        <begin position="374"/>
        <end position="519"/>
    </location>
</feature>
<dbReference type="STRING" id="313367.JSE7799_02485"/>
<reference evidence="3 4" key="1">
    <citation type="submission" date="2015-09" db="EMBL/GenBank/DDBJ databases">
        <authorList>
            <person name="Jackson K.R."/>
            <person name="Lunt B.L."/>
            <person name="Fisher J.N.B."/>
            <person name="Gardner A.V."/>
            <person name="Bailey M.E."/>
            <person name="Deus L.M."/>
            <person name="Earl A.S."/>
            <person name="Gibby P.D."/>
            <person name="Hartmann K.A."/>
            <person name="Liu J.E."/>
            <person name="Manci A.M."/>
            <person name="Nielsen D.A."/>
            <person name="Solomon M.B."/>
            <person name="Breakwell D.P."/>
            <person name="Burnett S.H."/>
            <person name="Grose J.H."/>
        </authorList>
    </citation>
    <scope>NUCLEOTIDE SEQUENCE [LARGE SCALE GENOMIC DNA]</scope>
    <source>
        <strain evidence="3 4">CECT 7799</strain>
    </source>
</reference>
<feature type="coiled-coil region" evidence="1">
    <location>
        <begin position="585"/>
        <end position="620"/>
    </location>
</feature>
<dbReference type="OrthoDB" id="5439561at2"/>
<proteinExistence type="predicted"/>
<dbReference type="GO" id="GO:0005886">
    <property type="term" value="C:plasma membrane"/>
    <property type="evidence" value="ECO:0007669"/>
    <property type="project" value="TreeGrafter"/>
</dbReference>
<evidence type="ECO:0000313" key="3">
    <source>
        <dbReference type="EMBL" id="CUH39757.1"/>
    </source>
</evidence>
<evidence type="ECO:0000259" key="2">
    <source>
        <dbReference type="Pfam" id="PF05170"/>
    </source>
</evidence>
<dbReference type="AlphaFoldDB" id="A0A0M7BAD7"/>
<dbReference type="InterPro" id="IPR052894">
    <property type="entry name" value="AsmA-related"/>
</dbReference>
<dbReference type="GO" id="GO:0090313">
    <property type="term" value="P:regulation of protein targeting to membrane"/>
    <property type="evidence" value="ECO:0007669"/>
    <property type="project" value="TreeGrafter"/>
</dbReference>
<gene>
    <name evidence="3" type="ORF">JSE7799_02485</name>
</gene>
<dbReference type="RefSeq" id="WP_055663906.1">
    <property type="nucleotide sequence ID" value="NZ_CYPR01000162.1"/>
</dbReference>
<protein>
    <submittedName>
        <fullName evidence="3">Putative assembly protein</fullName>
    </submittedName>
</protein>
<evidence type="ECO:0000313" key="4">
    <source>
        <dbReference type="Proteomes" id="UP000049455"/>
    </source>
</evidence>
<dbReference type="PANTHER" id="PTHR30441">
    <property type="entry name" value="DUF748 DOMAIN-CONTAINING PROTEIN"/>
    <property type="match status" value="1"/>
</dbReference>
<evidence type="ECO:0000256" key="1">
    <source>
        <dbReference type="SAM" id="Coils"/>
    </source>
</evidence>
<name>A0A0M7BAD7_9RHOB</name>
<accession>A0A0M7BAD7</accession>
<sequence>MKWLIRGALTLVTLIVVAVVVLLLIPAERVAGLAAQRFEAATGRELVIAGPVKATLWPRLGVRAEGVTVANAEWSGAGPMLTAEALEVGIAPASLFGGEIGIETLRVDGARLVLERRADGSGNWEFAGPAPAGDGGNAPVRDISIDRAVLRNGEILFIDHGTDVHTHLRAVDLETALQSRDAPIRVVASALVNGQALSLEAEADALRPLLDGDLTPVRLVATAGDTSLRLDGRADLEPVSFEGRIDARSGDGLVLARAFGIAPPDLPRGLGADSVALAAAVTLAPEGSLHLRDMVVDLDANRITGAADIAPGAERPRITANLAAERLDLTAFAAGGGNDSMSGWSRDPIDVSGLFAVDGAVTFASGPIALSGTNLDALDARATLEAGRAVVTLRPLVAYGGTLVGDIVVNGRGGLSARADLDLSGLAMQPLLTEVAGFDRLVGQADASVNLLGVGNSVQALMSSLEGSMSLRAGQGEILGLDIPGMIRNLDPSYRGEGRSTVFESLEAAFAVSDGVATGETFRLIAPFLTATGEGRIDLGARTISYRLLPTLRREADGNGVTVPILIEGPWALPRIRPDLEYLARQRVAAEREELEARARSEAEEAASRAEDALRRRLAEELKVAPEALTDRRAVEDAVRERVTDQLLDLLGNR</sequence>
<dbReference type="EMBL" id="CYPR01000162">
    <property type="protein sequence ID" value="CUH39757.1"/>
    <property type="molecule type" value="Genomic_DNA"/>
</dbReference>